<keyword evidence="7" id="KW-0732">Signal</keyword>
<accession>A0A9W8NCL8</accession>
<protein>
    <recommendedName>
        <fullName evidence="8">WSC domain-containing protein</fullName>
    </recommendedName>
</protein>
<dbReference type="PANTHER" id="PTHR15549">
    <property type="entry name" value="PAIRED IMMUNOGLOBULIN-LIKE TYPE 2 RECEPTOR"/>
    <property type="match status" value="1"/>
</dbReference>
<dbReference type="GO" id="GO:0016020">
    <property type="term" value="C:membrane"/>
    <property type="evidence" value="ECO:0007669"/>
    <property type="project" value="UniProtKB-SubCell"/>
</dbReference>
<organism evidence="9 10">
    <name type="scientific">Xylaria arbuscula</name>
    <dbReference type="NCBI Taxonomy" id="114810"/>
    <lineage>
        <taxon>Eukaryota</taxon>
        <taxon>Fungi</taxon>
        <taxon>Dikarya</taxon>
        <taxon>Ascomycota</taxon>
        <taxon>Pezizomycotina</taxon>
        <taxon>Sordariomycetes</taxon>
        <taxon>Xylariomycetidae</taxon>
        <taxon>Xylariales</taxon>
        <taxon>Xylariaceae</taxon>
        <taxon>Xylaria</taxon>
    </lineage>
</organism>
<feature type="compositionally biased region" description="Polar residues" evidence="5">
    <location>
        <begin position="159"/>
        <end position="171"/>
    </location>
</feature>
<proteinExistence type="predicted"/>
<keyword evidence="3 6" id="KW-1133">Transmembrane helix</keyword>
<dbReference type="OrthoDB" id="2019572at2759"/>
<comment type="subcellular location">
    <subcellularLocation>
        <location evidence="1">Membrane</location>
        <topology evidence="1">Single-pass membrane protein</topology>
    </subcellularLocation>
</comment>
<feature type="region of interest" description="Disordered" evidence="5">
    <location>
        <begin position="133"/>
        <end position="181"/>
    </location>
</feature>
<evidence type="ECO:0000256" key="5">
    <source>
        <dbReference type="SAM" id="MobiDB-lite"/>
    </source>
</evidence>
<evidence type="ECO:0000256" key="4">
    <source>
        <dbReference type="ARBA" id="ARBA00023136"/>
    </source>
</evidence>
<evidence type="ECO:0000256" key="2">
    <source>
        <dbReference type="ARBA" id="ARBA00022692"/>
    </source>
</evidence>
<evidence type="ECO:0000256" key="6">
    <source>
        <dbReference type="SAM" id="Phobius"/>
    </source>
</evidence>
<dbReference type="EMBL" id="JANPWZ010001111">
    <property type="protein sequence ID" value="KAJ3568682.1"/>
    <property type="molecule type" value="Genomic_DNA"/>
</dbReference>
<keyword evidence="2 6" id="KW-0812">Transmembrane</keyword>
<dbReference type="AlphaFoldDB" id="A0A9W8NCL8"/>
<feature type="domain" description="WSC" evidence="8">
    <location>
        <begin position="37"/>
        <end position="125"/>
    </location>
</feature>
<dbReference type="VEuPathDB" id="FungiDB:F4678DRAFT_331345"/>
<evidence type="ECO:0000313" key="9">
    <source>
        <dbReference type="EMBL" id="KAJ3568682.1"/>
    </source>
</evidence>
<evidence type="ECO:0000256" key="7">
    <source>
        <dbReference type="SAM" id="SignalP"/>
    </source>
</evidence>
<dbReference type="InterPro" id="IPR051694">
    <property type="entry name" value="Immunoregulatory_rcpt-like"/>
</dbReference>
<evidence type="ECO:0000256" key="3">
    <source>
        <dbReference type="ARBA" id="ARBA00022989"/>
    </source>
</evidence>
<sequence length="278" mass="28886">MSFRRIAAVAVLAMASLSMAADKKGVEVPAEQAVQGTDTVAGCYSDLGDMKLDSTDTYNAQGYCAPVCRDKGKPVGATYLKACYCGTKLPNKKTLLDDSKCNEPCPGYDSQACGGLNAYTVYNTGVQVNVAEADAPESSSTTSSSSSSTSSTSSSTSSATQVQTAPASSETASKDDSKSSTNVTGIAVGVVVGVVVAGALAAGAFFYLRKKRNAELEEEHRRNAAVNAFISGGKPPRSSGGMSIADSRMDPVMNRRMSDGSIADNQDYSRRILRVTNA</sequence>
<keyword evidence="10" id="KW-1185">Reference proteome</keyword>
<dbReference type="PROSITE" id="PS51212">
    <property type="entry name" value="WSC"/>
    <property type="match status" value="1"/>
</dbReference>
<dbReference type="GO" id="GO:0071944">
    <property type="term" value="C:cell periphery"/>
    <property type="evidence" value="ECO:0007669"/>
    <property type="project" value="UniProtKB-ARBA"/>
</dbReference>
<name>A0A9W8NCL8_9PEZI</name>
<evidence type="ECO:0000259" key="8">
    <source>
        <dbReference type="PROSITE" id="PS51212"/>
    </source>
</evidence>
<dbReference type="SMART" id="SM00321">
    <property type="entry name" value="WSC"/>
    <property type="match status" value="1"/>
</dbReference>
<feature type="signal peptide" evidence="7">
    <location>
        <begin position="1"/>
        <end position="20"/>
    </location>
</feature>
<feature type="chain" id="PRO_5040799753" description="WSC domain-containing protein" evidence="7">
    <location>
        <begin position="21"/>
        <end position="278"/>
    </location>
</feature>
<comment type="caution">
    <text evidence="9">The sequence shown here is derived from an EMBL/GenBank/DDBJ whole genome shotgun (WGS) entry which is preliminary data.</text>
</comment>
<feature type="transmembrane region" description="Helical" evidence="6">
    <location>
        <begin position="186"/>
        <end position="208"/>
    </location>
</feature>
<dbReference type="Proteomes" id="UP001148614">
    <property type="component" value="Unassembled WGS sequence"/>
</dbReference>
<reference evidence="9" key="1">
    <citation type="submission" date="2022-07" db="EMBL/GenBank/DDBJ databases">
        <title>Genome Sequence of Xylaria arbuscula.</title>
        <authorList>
            <person name="Buettner E."/>
        </authorList>
    </citation>
    <scope>NUCLEOTIDE SEQUENCE</scope>
    <source>
        <strain evidence="9">VT107</strain>
    </source>
</reference>
<feature type="compositionally biased region" description="Low complexity" evidence="5">
    <location>
        <begin position="138"/>
        <end position="158"/>
    </location>
</feature>
<dbReference type="Pfam" id="PF01822">
    <property type="entry name" value="WSC"/>
    <property type="match status" value="1"/>
</dbReference>
<gene>
    <name evidence="9" type="ORF">NPX13_g6332</name>
</gene>
<keyword evidence="4 6" id="KW-0472">Membrane</keyword>
<evidence type="ECO:0000313" key="10">
    <source>
        <dbReference type="Proteomes" id="UP001148614"/>
    </source>
</evidence>
<dbReference type="InterPro" id="IPR002889">
    <property type="entry name" value="WSC_carb-bd"/>
</dbReference>
<evidence type="ECO:0000256" key="1">
    <source>
        <dbReference type="ARBA" id="ARBA00004167"/>
    </source>
</evidence>